<proteinExistence type="inferred from homology"/>
<accession>A0A8J8MMA3</accession>
<dbReference type="RefSeq" id="WP_212694821.1">
    <property type="nucleotide sequence ID" value="NZ_CP058649.1"/>
</dbReference>
<dbReference type="EMBL" id="CP058649">
    <property type="protein sequence ID" value="QUI24129.1"/>
    <property type="molecule type" value="Genomic_DNA"/>
</dbReference>
<evidence type="ECO:0000313" key="8">
    <source>
        <dbReference type="Proteomes" id="UP000683246"/>
    </source>
</evidence>
<dbReference type="GO" id="GO:0003677">
    <property type="term" value="F:DNA binding"/>
    <property type="evidence" value="ECO:0007669"/>
    <property type="project" value="UniProtKB-KW"/>
</dbReference>
<evidence type="ECO:0000256" key="3">
    <source>
        <dbReference type="ARBA" id="ARBA00023125"/>
    </source>
</evidence>
<evidence type="ECO:0000256" key="4">
    <source>
        <dbReference type="ARBA" id="ARBA00023163"/>
    </source>
</evidence>
<feature type="domain" description="CggR N-terminal DNA binding" evidence="6">
    <location>
        <begin position="18"/>
        <end position="88"/>
    </location>
</feature>
<dbReference type="InterPro" id="IPR036390">
    <property type="entry name" value="WH_DNA-bd_sf"/>
</dbReference>
<keyword evidence="2" id="KW-0805">Transcription regulation</keyword>
<dbReference type="SUPFAM" id="SSF100950">
    <property type="entry name" value="NagB/RpiA/CoA transferase-like"/>
    <property type="match status" value="1"/>
</dbReference>
<dbReference type="Proteomes" id="UP000683246">
    <property type="component" value="Chromosome"/>
</dbReference>
<dbReference type="PANTHER" id="PTHR34294:SF5">
    <property type="entry name" value="CENTRAL GLYCOLYTIC GENES REGULATOR"/>
    <property type="match status" value="1"/>
</dbReference>
<keyword evidence="3" id="KW-0238">DNA-binding</keyword>
<reference evidence="7" key="1">
    <citation type="submission" date="2020-07" db="EMBL/GenBank/DDBJ databases">
        <title>Vallitalea pronyensis genome.</title>
        <authorList>
            <person name="Postec A."/>
        </authorList>
    </citation>
    <scope>NUCLEOTIDE SEQUENCE</scope>
    <source>
        <strain evidence="7">FatNI3</strain>
    </source>
</reference>
<dbReference type="InterPro" id="IPR007324">
    <property type="entry name" value="Sugar-bd_dom_put"/>
</dbReference>
<organism evidence="7 8">
    <name type="scientific">Vallitalea pronyensis</name>
    <dbReference type="NCBI Taxonomy" id="1348613"/>
    <lineage>
        <taxon>Bacteria</taxon>
        <taxon>Bacillati</taxon>
        <taxon>Bacillota</taxon>
        <taxon>Clostridia</taxon>
        <taxon>Lachnospirales</taxon>
        <taxon>Vallitaleaceae</taxon>
        <taxon>Vallitalea</taxon>
    </lineage>
</organism>
<feature type="domain" description="Sugar-binding" evidence="5">
    <location>
        <begin position="91"/>
        <end position="339"/>
    </location>
</feature>
<keyword evidence="8" id="KW-1185">Reference proteome</keyword>
<dbReference type="InterPro" id="IPR036388">
    <property type="entry name" value="WH-like_DNA-bd_sf"/>
</dbReference>
<dbReference type="Gene3D" id="3.40.50.1360">
    <property type="match status" value="1"/>
</dbReference>
<dbReference type="InterPro" id="IPR037171">
    <property type="entry name" value="NagB/RpiA_transferase-like"/>
</dbReference>
<evidence type="ECO:0000256" key="2">
    <source>
        <dbReference type="ARBA" id="ARBA00023015"/>
    </source>
</evidence>
<evidence type="ECO:0000313" key="7">
    <source>
        <dbReference type="EMBL" id="QUI24129.1"/>
    </source>
</evidence>
<dbReference type="KEGG" id="vpy:HZI73_18340"/>
<sequence>MENIVLTLKQIIPKEMEILQRRYTILKGIHDLQPVGRRSLSQRIAISEKIIRNETEYLKSVGYILVSGSGMQITESGLIILEELMEVMYHMRGLHEIEEEVRAYLGCAKVVVVPGDASEREEVKENIGKAASEVLLKHIRNDCIIALTGGSTSYHVIHALKKPNVTYENVLVVPARGSLRNHVEYQANTIVSMLANKLGIGYHLLNIPDNLSKKALDSVREEPEIGATIACLLKANLILFGIGNADEMAKRRNSDEQFMTFLHDKQAVAEALGYYFNKNGEIVYTSRSIGIKLEHVIQSAYPIAVAGGSKKAEAIVAVKDIIKKGSLIIDEGAANRILEIRQNSLT</sequence>
<dbReference type="InterPro" id="IPR051054">
    <property type="entry name" value="SorC_transcr_regulators"/>
</dbReference>
<name>A0A8J8MMA3_9FIRM</name>
<dbReference type="AlphaFoldDB" id="A0A8J8MMA3"/>
<keyword evidence="4" id="KW-0804">Transcription</keyword>
<gene>
    <name evidence="7" type="ORF">HZI73_18340</name>
</gene>
<protein>
    <submittedName>
        <fullName evidence="7">Sugar-binding transcriptional regulator</fullName>
    </submittedName>
</protein>
<comment type="similarity">
    <text evidence="1">Belongs to the SorC transcriptional regulatory family.</text>
</comment>
<dbReference type="GO" id="GO:0030246">
    <property type="term" value="F:carbohydrate binding"/>
    <property type="evidence" value="ECO:0007669"/>
    <property type="project" value="InterPro"/>
</dbReference>
<evidence type="ECO:0000256" key="1">
    <source>
        <dbReference type="ARBA" id="ARBA00010466"/>
    </source>
</evidence>
<dbReference type="Pfam" id="PF21715">
    <property type="entry name" value="CggR_N"/>
    <property type="match status" value="1"/>
</dbReference>
<evidence type="ECO:0000259" key="6">
    <source>
        <dbReference type="Pfam" id="PF21715"/>
    </source>
</evidence>
<dbReference type="Pfam" id="PF04198">
    <property type="entry name" value="Sugar-bind"/>
    <property type="match status" value="1"/>
</dbReference>
<dbReference type="PANTHER" id="PTHR34294">
    <property type="entry name" value="TRANSCRIPTIONAL REGULATOR-RELATED"/>
    <property type="match status" value="1"/>
</dbReference>
<dbReference type="SUPFAM" id="SSF46785">
    <property type="entry name" value="Winged helix' DNA-binding domain"/>
    <property type="match status" value="1"/>
</dbReference>
<evidence type="ECO:0000259" key="5">
    <source>
        <dbReference type="Pfam" id="PF04198"/>
    </source>
</evidence>
<dbReference type="InterPro" id="IPR048715">
    <property type="entry name" value="CggR_N"/>
</dbReference>
<dbReference type="Gene3D" id="1.10.10.10">
    <property type="entry name" value="Winged helix-like DNA-binding domain superfamily/Winged helix DNA-binding domain"/>
    <property type="match status" value="1"/>
</dbReference>